<sequence>CAAANACNPCNPCAAAPDVELTAAEMDALYKCLKPKLKKAYSSKGHWSADRWTNWKNFAKTGYRSDTHGGRFVQNYANKIAAKAYGRYEKTTKMPVGSTLVKPSFAVAGNGQASMGPLFIMEKMTSGWNKATSDWRYAMIMPGGNLFGITKGKNSGGLQFCVDCHVGGEDNDFMLFLPEELRK</sequence>
<reference evidence="2" key="1">
    <citation type="submission" date="2018-06" db="EMBL/GenBank/DDBJ databases">
        <authorList>
            <person name="Zhirakovskaya E."/>
        </authorList>
    </citation>
    <scope>NUCLEOTIDE SEQUENCE</scope>
</reference>
<organism evidence="2">
    <name type="scientific">hydrothermal vent metagenome</name>
    <dbReference type="NCBI Taxonomy" id="652676"/>
    <lineage>
        <taxon>unclassified sequences</taxon>
        <taxon>metagenomes</taxon>
        <taxon>ecological metagenomes</taxon>
    </lineage>
</organism>
<feature type="non-terminal residue" evidence="2">
    <location>
        <position position="1"/>
    </location>
</feature>
<dbReference type="InterPro" id="IPR032033">
    <property type="entry name" value="Cytochrome_P460"/>
</dbReference>
<proteinExistence type="predicted"/>
<protein>
    <recommendedName>
        <fullName evidence="1">Cytochrome P460 domain-containing protein</fullName>
    </recommendedName>
</protein>
<dbReference type="AlphaFoldDB" id="A0A3B0YXQ4"/>
<dbReference type="Pfam" id="PF16694">
    <property type="entry name" value="Cytochrome_P460"/>
    <property type="match status" value="1"/>
</dbReference>
<name>A0A3B0YXQ4_9ZZZZ</name>
<dbReference type="Gene3D" id="3.50.70.20">
    <property type="entry name" value="Cytochrome P460"/>
    <property type="match status" value="1"/>
</dbReference>
<dbReference type="CDD" id="cd20716">
    <property type="entry name" value="cyt_P460_fam"/>
    <property type="match status" value="1"/>
</dbReference>
<dbReference type="InterPro" id="IPR038142">
    <property type="entry name" value="Cytochrome_P460_sp"/>
</dbReference>
<accession>A0A3B0YXQ4</accession>
<feature type="domain" description="Cytochrome P460" evidence="1">
    <location>
        <begin position="52"/>
        <end position="173"/>
    </location>
</feature>
<dbReference type="EMBL" id="UOFP01000034">
    <property type="protein sequence ID" value="VAW84201.1"/>
    <property type="molecule type" value="Genomic_DNA"/>
</dbReference>
<evidence type="ECO:0000313" key="2">
    <source>
        <dbReference type="EMBL" id="VAW84201.1"/>
    </source>
</evidence>
<gene>
    <name evidence="2" type="ORF">MNBD_GAMMA18-2226</name>
</gene>
<evidence type="ECO:0000259" key="1">
    <source>
        <dbReference type="Pfam" id="PF16694"/>
    </source>
</evidence>